<gene>
    <name evidence="3" type="ORF">DASB73_024030</name>
</gene>
<dbReference type="AlphaFoldDB" id="A0AAV5RIV6"/>
<organism evidence="3 4">
    <name type="scientific">Starmerella bacillaris</name>
    <name type="common">Yeast</name>
    <name type="synonym">Candida zemplinina</name>
    <dbReference type="NCBI Taxonomy" id="1247836"/>
    <lineage>
        <taxon>Eukaryota</taxon>
        <taxon>Fungi</taxon>
        <taxon>Dikarya</taxon>
        <taxon>Ascomycota</taxon>
        <taxon>Saccharomycotina</taxon>
        <taxon>Dipodascomycetes</taxon>
        <taxon>Dipodascales</taxon>
        <taxon>Trichomonascaceae</taxon>
        <taxon>Starmerella</taxon>
    </lineage>
</organism>
<comment type="caution">
    <text evidence="3">The sequence shown here is derived from an EMBL/GenBank/DDBJ whole genome shotgun (WGS) entry which is preliminary data.</text>
</comment>
<keyword evidence="4" id="KW-1185">Reference proteome</keyword>
<dbReference type="EMBL" id="BTGC01000005">
    <property type="protein sequence ID" value="GMM51445.1"/>
    <property type="molecule type" value="Genomic_DNA"/>
</dbReference>
<reference evidence="3 4" key="1">
    <citation type="journal article" date="2023" name="Elife">
        <title>Identification of key yeast species and microbe-microbe interactions impacting larval growth of Drosophila in the wild.</title>
        <authorList>
            <person name="Mure A."/>
            <person name="Sugiura Y."/>
            <person name="Maeda R."/>
            <person name="Honda K."/>
            <person name="Sakurai N."/>
            <person name="Takahashi Y."/>
            <person name="Watada M."/>
            <person name="Katoh T."/>
            <person name="Gotoh A."/>
            <person name="Gotoh Y."/>
            <person name="Taniguchi I."/>
            <person name="Nakamura K."/>
            <person name="Hayashi T."/>
            <person name="Katayama T."/>
            <person name="Uemura T."/>
            <person name="Hattori Y."/>
        </authorList>
    </citation>
    <scope>NUCLEOTIDE SEQUENCE [LARGE SCALE GENOMIC DNA]</scope>
    <source>
        <strain evidence="3 4">SB-73</strain>
    </source>
</reference>
<evidence type="ECO:0000313" key="3">
    <source>
        <dbReference type="EMBL" id="GMM51445.1"/>
    </source>
</evidence>
<protein>
    <submittedName>
        <fullName evidence="3">Uncharacterized protein</fullName>
    </submittedName>
</protein>
<sequence>MGSGTWFATIALVCVGWYILSKPHALNSSDGNVHATDSNAGEIENDNANPPVHDILQEAEEVNAPERQRPVHHVEMEEIRDAGFDYDNDDRARRALEDRMNENQVENRINAWKQKGTVGVKKAKSLAKKDQRRAYNEYLRQLGDDQRERIRIEEEQFGDLFAEEREERERLNELAKAKLDQMNEEKRRTQEEERLAVKKRYEQISETLENKGICTLKGTEEDLRIASGISETLILDDQKHVVKVTERLLNEMSEILTTRGEVSFNDLKKICTKCY</sequence>
<accession>A0AAV5RIV6</accession>
<evidence type="ECO:0000256" key="2">
    <source>
        <dbReference type="SAM" id="SignalP"/>
    </source>
</evidence>
<feature type="chain" id="PRO_5043865233" evidence="2">
    <location>
        <begin position="22"/>
        <end position="275"/>
    </location>
</feature>
<feature type="coiled-coil region" evidence="1">
    <location>
        <begin position="161"/>
        <end position="199"/>
    </location>
</feature>
<evidence type="ECO:0000313" key="4">
    <source>
        <dbReference type="Proteomes" id="UP001362899"/>
    </source>
</evidence>
<proteinExistence type="predicted"/>
<name>A0AAV5RIV6_STABA</name>
<keyword evidence="1" id="KW-0175">Coiled coil</keyword>
<feature type="signal peptide" evidence="2">
    <location>
        <begin position="1"/>
        <end position="21"/>
    </location>
</feature>
<evidence type="ECO:0000256" key="1">
    <source>
        <dbReference type="SAM" id="Coils"/>
    </source>
</evidence>
<keyword evidence="2" id="KW-0732">Signal</keyword>
<dbReference type="Proteomes" id="UP001362899">
    <property type="component" value="Unassembled WGS sequence"/>
</dbReference>